<organism evidence="5 6">
    <name type="scientific">Desulfotruncus arcticus DSM 17038</name>
    <dbReference type="NCBI Taxonomy" id="1121424"/>
    <lineage>
        <taxon>Bacteria</taxon>
        <taxon>Bacillati</taxon>
        <taxon>Bacillota</taxon>
        <taxon>Clostridia</taxon>
        <taxon>Eubacteriales</taxon>
        <taxon>Desulfallaceae</taxon>
        <taxon>Desulfotruncus</taxon>
    </lineage>
</organism>
<comment type="similarity">
    <text evidence="1">Belongs to the membrane fusion protein (MFP) (TC 8.A.1) family.</text>
</comment>
<evidence type="ECO:0000259" key="3">
    <source>
        <dbReference type="Pfam" id="PF25967"/>
    </source>
</evidence>
<evidence type="ECO:0000259" key="4">
    <source>
        <dbReference type="Pfam" id="PF25990"/>
    </source>
</evidence>
<keyword evidence="2" id="KW-0175">Coiled coil</keyword>
<dbReference type="SUPFAM" id="SSF111369">
    <property type="entry name" value="HlyD-like secretion proteins"/>
    <property type="match status" value="1"/>
</dbReference>
<dbReference type="InterPro" id="IPR058636">
    <property type="entry name" value="Beta-barrel_YknX"/>
</dbReference>
<dbReference type="Pfam" id="PF25967">
    <property type="entry name" value="RND-MFP_C"/>
    <property type="match status" value="1"/>
</dbReference>
<feature type="domain" description="YknX-like beta-barrel" evidence="4">
    <location>
        <begin position="235"/>
        <end position="313"/>
    </location>
</feature>
<dbReference type="RefSeq" id="WP_092470023.1">
    <property type="nucleotide sequence ID" value="NZ_FOOX01000004.1"/>
</dbReference>
<dbReference type="PANTHER" id="PTHR30469:SF33">
    <property type="entry name" value="SLR1207 PROTEIN"/>
    <property type="match status" value="1"/>
</dbReference>
<reference evidence="6" key="1">
    <citation type="submission" date="2016-10" db="EMBL/GenBank/DDBJ databases">
        <authorList>
            <person name="Varghese N."/>
            <person name="Submissions S."/>
        </authorList>
    </citation>
    <scope>NUCLEOTIDE SEQUENCE [LARGE SCALE GENOMIC DNA]</scope>
    <source>
        <strain evidence="6">DSM 17038</strain>
    </source>
</reference>
<dbReference type="InterPro" id="IPR006143">
    <property type="entry name" value="RND_pump_MFP"/>
</dbReference>
<feature type="domain" description="Multidrug resistance protein MdtA-like C-terminal permuted SH3" evidence="3">
    <location>
        <begin position="320"/>
        <end position="378"/>
    </location>
</feature>
<dbReference type="STRING" id="341036.SAMN05660649_01379"/>
<protein>
    <submittedName>
        <fullName evidence="5">HlyD family secretion protein</fullName>
    </submittedName>
</protein>
<evidence type="ECO:0000256" key="1">
    <source>
        <dbReference type="ARBA" id="ARBA00009477"/>
    </source>
</evidence>
<evidence type="ECO:0000256" key="2">
    <source>
        <dbReference type="SAM" id="Coils"/>
    </source>
</evidence>
<dbReference type="OrthoDB" id="1803934at2"/>
<evidence type="ECO:0000313" key="6">
    <source>
        <dbReference type="Proteomes" id="UP000199337"/>
    </source>
</evidence>
<dbReference type="NCBIfam" id="TIGR01730">
    <property type="entry name" value="RND_mfp"/>
    <property type="match status" value="1"/>
</dbReference>
<proteinExistence type="inferred from homology"/>
<accession>A0A1I2R3Y6</accession>
<dbReference type="GO" id="GO:1990281">
    <property type="term" value="C:efflux pump complex"/>
    <property type="evidence" value="ECO:0007669"/>
    <property type="project" value="TreeGrafter"/>
</dbReference>
<sequence length="393" mass="42659">MKPVAKKRKKMFLLIGAVVILAIITAATVLNGGTEAETVQARTGDIIRSVEDTGYVQPATNYDLHAVQNARVVQVPVDTGQQVKAGQPLVVLENLDLSLQIEDTRSQQSQTAASISAAQAAVQRLELELKNARENLERSKELYESGAVTMVAFEEARLKVETLEQSLQEQTSLLESARAQEAGLNRSLQDLNRKEGQLTLQSPVDGIVLSLPTKQEQVVTPGTVLASVAVPDKLEIKADILSDDLGEVKLGQRVKITAPVLGTKALYGKVKEIYPQAEEKQSALGVIQRRVPVIVTLADPANLKPGYEVKVAIETSTRRDVLVIPREAVRTLKDGGKEVMVVTDNRVKHQPVKTGIGDRENIEITKGLTAGDVIIRDGNLDLKDNTRVKPVEG</sequence>
<evidence type="ECO:0000313" key="5">
    <source>
        <dbReference type="EMBL" id="SFG35168.1"/>
    </source>
</evidence>
<dbReference type="GO" id="GO:0015562">
    <property type="term" value="F:efflux transmembrane transporter activity"/>
    <property type="evidence" value="ECO:0007669"/>
    <property type="project" value="InterPro"/>
</dbReference>
<dbReference type="Gene3D" id="1.10.287.470">
    <property type="entry name" value="Helix hairpin bin"/>
    <property type="match status" value="1"/>
</dbReference>
<dbReference type="Gene3D" id="2.40.420.20">
    <property type="match status" value="1"/>
</dbReference>
<keyword evidence="6" id="KW-1185">Reference proteome</keyword>
<dbReference type="AlphaFoldDB" id="A0A1I2R3Y6"/>
<dbReference type="PANTHER" id="PTHR30469">
    <property type="entry name" value="MULTIDRUG RESISTANCE PROTEIN MDTA"/>
    <property type="match status" value="1"/>
</dbReference>
<feature type="coiled-coil region" evidence="2">
    <location>
        <begin position="115"/>
        <end position="194"/>
    </location>
</feature>
<gene>
    <name evidence="5" type="ORF">SAMN05660649_01379</name>
</gene>
<dbReference type="Proteomes" id="UP000199337">
    <property type="component" value="Unassembled WGS sequence"/>
</dbReference>
<dbReference type="EMBL" id="FOOX01000004">
    <property type="protein sequence ID" value="SFG35168.1"/>
    <property type="molecule type" value="Genomic_DNA"/>
</dbReference>
<name>A0A1I2R3Y6_9FIRM</name>
<dbReference type="Pfam" id="PF25990">
    <property type="entry name" value="Beta-barrel_YknX"/>
    <property type="match status" value="1"/>
</dbReference>
<dbReference type="Gene3D" id="2.40.30.170">
    <property type="match status" value="1"/>
</dbReference>
<dbReference type="Gene3D" id="2.40.50.100">
    <property type="match status" value="1"/>
</dbReference>
<dbReference type="InterPro" id="IPR058627">
    <property type="entry name" value="MdtA-like_C"/>
</dbReference>